<name>A0ABU2B4V4_9MICC</name>
<dbReference type="Pfam" id="PF05016">
    <property type="entry name" value="ParE_toxin"/>
    <property type="match status" value="1"/>
</dbReference>
<protein>
    <submittedName>
        <fullName evidence="2">Toxin ParE1/3/4</fullName>
    </submittedName>
</protein>
<reference evidence="2 3" key="1">
    <citation type="submission" date="2023-07" db="EMBL/GenBank/DDBJ databases">
        <title>Sequencing the genomes of 1000 actinobacteria strains.</title>
        <authorList>
            <person name="Klenk H.-P."/>
        </authorList>
    </citation>
    <scope>NUCLEOTIDE SEQUENCE [LARGE SCALE GENOMIC DNA]</scope>
    <source>
        <strain evidence="2 3">DSM 22966</strain>
    </source>
</reference>
<dbReference type="InterPro" id="IPR035093">
    <property type="entry name" value="RelE/ParE_toxin_dom_sf"/>
</dbReference>
<keyword evidence="3" id="KW-1185">Reference proteome</keyword>
<organism evidence="2 3">
    <name type="scientific">Enteractinococcus fodinae</name>
    <dbReference type="NCBI Taxonomy" id="684663"/>
    <lineage>
        <taxon>Bacteria</taxon>
        <taxon>Bacillati</taxon>
        <taxon>Actinomycetota</taxon>
        <taxon>Actinomycetes</taxon>
        <taxon>Micrococcales</taxon>
        <taxon>Micrococcaceae</taxon>
    </lineage>
</organism>
<evidence type="ECO:0000313" key="2">
    <source>
        <dbReference type="EMBL" id="MDR7348301.1"/>
    </source>
</evidence>
<dbReference type="Gene3D" id="3.30.2310.20">
    <property type="entry name" value="RelE-like"/>
    <property type="match status" value="1"/>
</dbReference>
<evidence type="ECO:0000313" key="3">
    <source>
        <dbReference type="Proteomes" id="UP001183794"/>
    </source>
</evidence>
<dbReference type="EMBL" id="JAVDYJ010000001">
    <property type="protein sequence ID" value="MDR7348301.1"/>
    <property type="molecule type" value="Genomic_DNA"/>
</dbReference>
<dbReference type="InterPro" id="IPR007712">
    <property type="entry name" value="RelE/ParE_toxin"/>
</dbReference>
<accession>A0ABU2B4V4</accession>
<evidence type="ECO:0000256" key="1">
    <source>
        <dbReference type="ARBA" id="ARBA00022649"/>
    </source>
</evidence>
<dbReference type="Proteomes" id="UP001183794">
    <property type="component" value="Unassembled WGS sequence"/>
</dbReference>
<proteinExistence type="predicted"/>
<comment type="caution">
    <text evidence="2">The sequence shown here is derived from an EMBL/GenBank/DDBJ whole genome shotgun (WGS) entry which is preliminary data.</text>
</comment>
<sequence length="76" mass="8764">MNLIDELEQAKGLLSEHPYLGSTRFAMETNIPELRSLSLPRFPYIVFYTAQGDTIRILRVLHTARDIPARFSEDEV</sequence>
<keyword evidence="1" id="KW-1277">Toxin-antitoxin system</keyword>
<gene>
    <name evidence="2" type="ORF">J2S62_002558</name>
</gene>